<keyword evidence="6" id="KW-0812">Transmembrane</keyword>
<evidence type="ECO:0000256" key="10">
    <source>
        <dbReference type="ARBA" id="ARBA00023004"/>
    </source>
</evidence>
<dbReference type="GO" id="GO:0016705">
    <property type="term" value="F:oxidoreductase activity, acting on paired donors, with incorporation or reduction of molecular oxygen"/>
    <property type="evidence" value="ECO:0007669"/>
    <property type="project" value="InterPro"/>
</dbReference>
<dbReference type="Pfam" id="PF00067">
    <property type="entry name" value="p450"/>
    <property type="match status" value="1"/>
</dbReference>
<feature type="binding site" description="axial binding residue" evidence="13">
    <location>
        <position position="386"/>
    </location>
    <ligand>
        <name>heme</name>
        <dbReference type="ChEBI" id="CHEBI:30413"/>
    </ligand>
    <ligandPart>
        <name>Fe</name>
        <dbReference type="ChEBI" id="CHEBI:18248"/>
    </ligandPart>
</feature>
<keyword evidence="7 13" id="KW-0479">Metal-binding</keyword>
<evidence type="ECO:0000256" key="6">
    <source>
        <dbReference type="ARBA" id="ARBA00022692"/>
    </source>
</evidence>
<keyword evidence="12" id="KW-0472">Membrane</keyword>
<evidence type="ECO:0000256" key="4">
    <source>
        <dbReference type="ARBA" id="ARBA00010617"/>
    </source>
</evidence>
<evidence type="ECO:0000256" key="13">
    <source>
        <dbReference type="PIRSR" id="PIRSR602401-1"/>
    </source>
</evidence>
<dbReference type="SUPFAM" id="SSF48264">
    <property type="entry name" value="Cytochrome P450"/>
    <property type="match status" value="1"/>
</dbReference>
<evidence type="ECO:0000313" key="14">
    <source>
        <dbReference type="EMBL" id="KAF7344058.1"/>
    </source>
</evidence>
<sequence>MSYIILFAGLIATLALSLIMRRRSAIRDIAGPPSPSWIFGGLGVLFLLQGDHQQLRAALNVGFTAAAVRQYQPIFEKVAQTISEKLEYSEVASVDMCPLLSVAAFDAISEVVLGCPTGNLDADFVKINLEVMHLSSTQSASQILADALTGLLPKWLRRQAVNLPTKSLKLIRTQTSLATKEGRRAVREKIEAKRQGLDPNDDVFSLLLNSEDSRDSLSSEDIAGQTSIIMIAGGETTANTLAFGLVELARDPELQDSLRAEIHAVLGTGRHNIAYDNMPLLNAFIKEALRMFPTVPFPERVAVQDTIIPLSEEITLNTGQRTDRIPVRKGQLVLLGIASYQRLESLWGDDADKFRPSRWLDGTVHQGEAIGPYANLLSFLGGPHTCLGWRFAVMEMQVILCELLGKFSFSLPVDHVLRIRFAATLQPVDATGNKGTPLCVKRIL</sequence>
<comment type="cofactor">
    <cofactor evidence="1 13">
        <name>heme</name>
        <dbReference type="ChEBI" id="CHEBI:30413"/>
    </cofactor>
</comment>
<dbReference type="PRINTS" id="PR00463">
    <property type="entry name" value="EP450I"/>
</dbReference>
<dbReference type="GO" id="GO:0020037">
    <property type="term" value="F:heme binding"/>
    <property type="evidence" value="ECO:0007669"/>
    <property type="project" value="InterPro"/>
</dbReference>
<keyword evidence="11" id="KW-0503">Monooxygenase</keyword>
<keyword evidence="15" id="KW-1185">Reference proteome</keyword>
<evidence type="ECO:0000256" key="11">
    <source>
        <dbReference type="ARBA" id="ARBA00023033"/>
    </source>
</evidence>
<dbReference type="OrthoDB" id="1470350at2759"/>
<evidence type="ECO:0000256" key="12">
    <source>
        <dbReference type="ARBA" id="ARBA00023136"/>
    </source>
</evidence>
<evidence type="ECO:0000313" key="15">
    <source>
        <dbReference type="Proteomes" id="UP000620124"/>
    </source>
</evidence>
<dbReference type="InterPro" id="IPR036396">
    <property type="entry name" value="Cyt_P450_sf"/>
</dbReference>
<keyword evidence="10 13" id="KW-0408">Iron</keyword>
<dbReference type="PRINTS" id="PR00385">
    <property type="entry name" value="P450"/>
</dbReference>
<gene>
    <name evidence="14" type="ORF">MVEN_01695300</name>
</gene>
<protein>
    <submittedName>
        <fullName evidence="14">Cytochrome P450</fullName>
    </submittedName>
</protein>
<evidence type="ECO:0000256" key="3">
    <source>
        <dbReference type="ARBA" id="ARBA00004721"/>
    </source>
</evidence>
<dbReference type="PANTHER" id="PTHR24305:SF166">
    <property type="entry name" value="CYTOCHROME P450 12A4, MITOCHONDRIAL-RELATED"/>
    <property type="match status" value="1"/>
</dbReference>
<dbReference type="AlphaFoldDB" id="A0A8H6XLW0"/>
<organism evidence="14 15">
    <name type="scientific">Mycena venus</name>
    <dbReference type="NCBI Taxonomy" id="2733690"/>
    <lineage>
        <taxon>Eukaryota</taxon>
        <taxon>Fungi</taxon>
        <taxon>Dikarya</taxon>
        <taxon>Basidiomycota</taxon>
        <taxon>Agaricomycotina</taxon>
        <taxon>Agaricomycetes</taxon>
        <taxon>Agaricomycetidae</taxon>
        <taxon>Agaricales</taxon>
        <taxon>Marasmiineae</taxon>
        <taxon>Mycenaceae</taxon>
        <taxon>Mycena</taxon>
    </lineage>
</organism>
<keyword evidence="5 13" id="KW-0349">Heme</keyword>
<keyword evidence="8" id="KW-1133">Transmembrane helix</keyword>
<dbReference type="EMBL" id="JACAZI010000015">
    <property type="protein sequence ID" value="KAF7344058.1"/>
    <property type="molecule type" value="Genomic_DNA"/>
</dbReference>
<dbReference type="InterPro" id="IPR001128">
    <property type="entry name" value="Cyt_P450"/>
</dbReference>
<evidence type="ECO:0000256" key="5">
    <source>
        <dbReference type="ARBA" id="ARBA00022617"/>
    </source>
</evidence>
<comment type="caution">
    <text evidence="14">The sequence shown here is derived from an EMBL/GenBank/DDBJ whole genome shotgun (WGS) entry which is preliminary data.</text>
</comment>
<dbReference type="PANTHER" id="PTHR24305">
    <property type="entry name" value="CYTOCHROME P450"/>
    <property type="match status" value="1"/>
</dbReference>
<evidence type="ECO:0000256" key="1">
    <source>
        <dbReference type="ARBA" id="ARBA00001971"/>
    </source>
</evidence>
<evidence type="ECO:0000256" key="9">
    <source>
        <dbReference type="ARBA" id="ARBA00023002"/>
    </source>
</evidence>
<dbReference type="InterPro" id="IPR002401">
    <property type="entry name" value="Cyt_P450_E_grp-I"/>
</dbReference>
<dbReference type="InterPro" id="IPR050121">
    <property type="entry name" value="Cytochrome_P450_monoxygenase"/>
</dbReference>
<evidence type="ECO:0000256" key="7">
    <source>
        <dbReference type="ARBA" id="ARBA00022723"/>
    </source>
</evidence>
<comment type="similarity">
    <text evidence="4">Belongs to the cytochrome P450 family.</text>
</comment>
<keyword evidence="9" id="KW-0560">Oxidoreductase</keyword>
<reference evidence="14" key="1">
    <citation type="submission" date="2020-05" db="EMBL/GenBank/DDBJ databases">
        <title>Mycena genomes resolve the evolution of fungal bioluminescence.</title>
        <authorList>
            <person name="Tsai I.J."/>
        </authorList>
    </citation>
    <scope>NUCLEOTIDE SEQUENCE</scope>
    <source>
        <strain evidence="14">CCC161011</strain>
    </source>
</reference>
<proteinExistence type="inferred from homology"/>
<dbReference type="Proteomes" id="UP000620124">
    <property type="component" value="Unassembled WGS sequence"/>
</dbReference>
<name>A0A8H6XLW0_9AGAR</name>
<dbReference type="GO" id="GO:0005506">
    <property type="term" value="F:iron ion binding"/>
    <property type="evidence" value="ECO:0007669"/>
    <property type="project" value="InterPro"/>
</dbReference>
<comment type="subcellular location">
    <subcellularLocation>
        <location evidence="2">Membrane</location>
    </subcellularLocation>
</comment>
<dbReference type="GO" id="GO:0004497">
    <property type="term" value="F:monooxygenase activity"/>
    <property type="evidence" value="ECO:0007669"/>
    <property type="project" value="UniProtKB-KW"/>
</dbReference>
<dbReference type="Gene3D" id="1.10.630.10">
    <property type="entry name" value="Cytochrome P450"/>
    <property type="match status" value="1"/>
</dbReference>
<accession>A0A8H6XLW0</accession>
<dbReference type="GO" id="GO:0016020">
    <property type="term" value="C:membrane"/>
    <property type="evidence" value="ECO:0007669"/>
    <property type="project" value="UniProtKB-SubCell"/>
</dbReference>
<evidence type="ECO:0000256" key="2">
    <source>
        <dbReference type="ARBA" id="ARBA00004370"/>
    </source>
</evidence>
<evidence type="ECO:0000256" key="8">
    <source>
        <dbReference type="ARBA" id="ARBA00022989"/>
    </source>
</evidence>
<comment type="pathway">
    <text evidence="3">Secondary metabolite biosynthesis; terpenoid biosynthesis.</text>
</comment>